<dbReference type="PROSITE" id="PS01233">
    <property type="entry name" value="UROCANASE"/>
    <property type="match status" value="1"/>
</dbReference>
<evidence type="ECO:0000259" key="10">
    <source>
        <dbReference type="Pfam" id="PF01175"/>
    </source>
</evidence>
<keyword evidence="5 9" id="KW-0520">NAD</keyword>
<comment type="catalytic activity">
    <reaction evidence="8 9">
        <text>4-imidazolone-5-propanoate = trans-urocanate + H2O</text>
        <dbReference type="Rhea" id="RHEA:13101"/>
        <dbReference type="ChEBI" id="CHEBI:15377"/>
        <dbReference type="ChEBI" id="CHEBI:17771"/>
        <dbReference type="ChEBI" id="CHEBI:77893"/>
        <dbReference type="EC" id="4.2.1.49"/>
    </reaction>
</comment>
<dbReference type="InterPro" id="IPR035401">
    <property type="entry name" value="Urocanase_C"/>
</dbReference>
<gene>
    <name evidence="9 13" type="primary">hutU</name>
    <name evidence="13" type="ORF">DSCO28_45300</name>
</gene>
<dbReference type="EMBL" id="AP021876">
    <property type="protein sequence ID" value="BBO83964.1"/>
    <property type="molecule type" value="Genomic_DNA"/>
</dbReference>
<dbReference type="NCBIfam" id="NF003820">
    <property type="entry name" value="PRK05414.1"/>
    <property type="match status" value="1"/>
</dbReference>
<feature type="domain" description="Urocanase C-terminal" evidence="12">
    <location>
        <begin position="441"/>
        <end position="639"/>
    </location>
</feature>
<dbReference type="SUPFAM" id="SSF111326">
    <property type="entry name" value="Urocanase"/>
    <property type="match status" value="1"/>
</dbReference>
<evidence type="ECO:0000259" key="11">
    <source>
        <dbReference type="Pfam" id="PF17391"/>
    </source>
</evidence>
<evidence type="ECO:0000256" key="2">
    <source>
        <dbReference type="ARBA" id="ARBA00007578"/>
    </source>
</evidence>
<dbReference type="RefSeq" id="WP_155324037.1">
    <property type="nucleotide sequence ID" value="NZ_AP021876.1"/>
</dbReference>
<dbReference type="GO" id="GO:0016153">
    <property type="term" value="F:urocanate hydratase activity"/>
    <property type="evidence" value="ECO:0007669"/>
    <property type="project" value="UniProtKB-UniRule"/>
</dbReference>
<dbReference type="InterPro" id="IPR023636">
    <property type="entry name" value="Urocanase_CS"/>
</dbReference>
<dbReference type="InterPro" id="IPR023637">
    <property type="entry name" value="Urocanase-like"/>
</dbReference>
<dbReference type="Pfam" id="PF01175">
    <property type="entry name" value="Urocanase"/>
    <property type="match status" value="1"/>
</dbReference>
<dbReference type="Gene3D" id="3.40.50.10730">
    <property type="entry name" value="Urocanase like domains"/>
    <property type="match status" value="1"/>
</dbReference>
<evidence type="ECO:0000256" key="3">
    <source>
        <dbReference type="ARBA" id="ARBA00011992"/>
    </source>
</evidence>
<evidence type="ECO:0000256" key="7">
    <source>
        <dbReference type="ARBA" id="ARBA00031640"/>
    </source>
</evidence>
<feature type="binding site" evidence="9">
    <location>
        <position position="402"/>
    </location>
    <ligand>
        <name>NAD(+)</name>
        <dbReference type="ChEBI" id="CHEBI:57540"/>
    </ligand>
</feature>
<dbReference type="PIRSF" id="PIRSF001423">
    <property type="entry name" value="Urocanate_hydrat"/>
    <property type="match status" value="1"/>
</dbReference>
<feature type="domain" description="Urocanase Rossmann-like" evidence="10">
    <location>
        <begin position="215"/>
        <end position="438"/>
    </location>
</feature>
<evidence type="ECO:0000256" key="8">
    <source>
        <dbReference type="ARBA" id="ARBA00047623"/>
    </source>
</evidence>
<dbReference type="KEGG" id="dov:DSCO28_45300"/>
<keyword evidence="6 9" id="KW-0456">Lyase</keyword>
<dbReference type="UniPathway" id="UPA00379">
    <property type="reaction ID" value="UER00550"/>
</dbReference>
<comment type="subcellular location">
    <subcellularLocation>
        <location evidence="9">Cytoplasm</location>
    </subcellularLocation>
</comment>
<dbReference type="PANTHER" id="PTHR12216">
    <property type="entry name" value="UROCANATE HYDRATASE"/>
    <property type="match status" value="1"/>
</dbReference>
<dbReference type="AlphaFoldDB" id="A0A5K7ZUW2"/>
<organism evidence="13 14">
    <name type="scientific">Desulfosarcina ovata subsp. sediminis</name>
    <dbReference type="NCBI Taxonomy" id="885957"/>
    <lineage>
        <taxon>Bacteria</taxon>
        <taxon>Pseudomonadati</taxon>
        <taxon>Thermodesulfobacteriota</taxon>
        <taxon>Desulfobacteria</taxon>
        <taxon>Desulfobacterales</taxon>
        <taxon>Desulfosarcinaceae</taxon>
        <taxon>Desulfosarcina</taxon>
    </lineage>
</organism>
<feature type="binding site" evidence="9">
    <location>
        <position position="587"/>
    </location>
    <ligand>
        <name>NAD(+)</name>
        <dbReference type="ChEBI" id="CHEBI:57540"/>
    </ligand>
</feature>
<protein>
    <recommendedName>
        <fullName evidence="3 9">Urocanate hydratase</fullName>
        <shortName evidence="9">Urocanase</shortName>
        <ecNumber evidence="3 9">4.2.1.49</ecNumber>
    </recommendedName>
    <alternativeName>
        <fullName evidence="7 9">Imidazolonepropionate hydrolase</fullName>
    </alternativeName>
</protein>
<evidence type="ECO:0000313" key="14">
    <source>
        <dbReference type="Proteomes" id="UP000425960"/>
    </source>
</evidence>
<comment type="pathway">
    <text evidence="1 9">Amino-acid degradation; L-histidine degradation into L-glutamate; N-formimidoyl-L-glutamate from L-histidine: step 2/3.</text>
</comment>
<accession>A0A5K7ZUW2</accession>
<keyword evidence="9" id="KW-0963">Cytoplasm</keyword>
<dbReference type="InterPro" id="IPR055351">
    <property type="entry name" value="Urocanase"/>
</dbReference>
<dbReference type="GO" id="GO:0019556">
    <property type="term" value="P:L-histidine catabolic process to glutamate and formamide"/>
    <property type="evidence" value="ECO:0007669"/>
    <property type="project" value="UniProtKB-UniPathway"/>
</dbReference>
<dbReference type="Pfam" id="PF17392">
    <property type="entry name" value="Urocanase_C"/>
    <property type="match status" value="1"/>
</dbReference>
<dbReference type="PANTHER" id="PTHR12216:SF3">
    <property type="entry name" value="UROCANATE HYDRATASE"/>
    <property type="match status" value="1"/>
</dbReference>
<evidence type="ECO:0000256" key="6">
    <source>
        <dbReference type="ARBA" id="ARBA00023239"/>
    </source>
</evidence>
<dbReference type="HAMAP" id="MF_00577">
    <property type="entry name" value="HutU"/>
    <property type="match status" value="1"/>
</dbReference>
<dbReference type="Pfam" id="PF17391">
    <property type="entry name" value="Urocanase_N"/>
    <property type="match status" value="1"/>
</dbReference>
<evidence type="ECO:0000259" key="12">
    <source>
        <dbReference type="Pfam" id="PF17392"/>
    </source>
</evidence>
<dbReference type="NCBIfam" id="TIGR01228">
    <property type="entry name" value="hutU"/>
    <property type="match status" value="1"/>
</dbReference>
<feature type="binding site" evidence="9">
    <location>
        <position position="280"/>
    </location>
    <ligand>
        <name>NAD(+)</name>
        <dbReference type="ChEBI" id="CHEBI:57540"/>
    </ligand>
</feature>
<feature type="binding site" evidence="9">
    <location>
        <position position="275"/>
    </location>
    <ligand>
        <name>NAD(+)</name>
        <dbReference type="ChEBI" id="CHEBI:57540"/>
    </ligand>
</feature>
<feature type="binding site" evidence="9">
    <location>
        <position position="205"/>
    </location>
    <ligand>
        <name>NAD(+)</name>
        <dbReference type="ChEBI" id="CHEBI:57540"/>
    </ligand>
</feature>
<evidence type="ECO:0000256" key="1">
    <source>
        <dbReference type="ARBA" id="ARBA00004794"/>
    </source>
</evidence>
<feature type="domain" description="Urocanase N-terminal" evidence="11">
    <location>
        <begin position="86"/>
        <end position="212"/>
    </location>
</feature>
<evidence type="ECO:0000256" key="5">
    <source>
        <dbReference type="ARBA" id="ARBA00023027"/>
    </source>
</evidence>
<comment type="similarity">
    <text evidence="2 9">Belongs to the urocanase family.</text>
</comment>
<dbReference type="Proteomes" id="UP000425960">
    <property type="component" value="Chromosome"/>
</dbReference>
<dbReference type="InterPro" id="IPR035085">
    <property type="entry name" value="Urocanase_Rossmann-like"/>
</dbReference>
<evidence type="ECO:0000256" key="4">
    <source>
        <dbReference type="ARBA" id="ARBA00022808"/>
    </source>
</evidence>
<keyword evidence="4 9" id="KW-0369">Histidine metabolism</keyword>
<dbReference type="EC" id="4.2.1.49" evidence="3 9"/>
<dbReference type="GO" id="GO:0019557">
    <property type="term" value="P:L-histidine catabolic process to glutamate and formate"/>
    <property type="evidence" value="ECO:0007669"/>
    <property type="project" value="UniProtKB-UniPathway"/>
</dbReference>
<comment type="function">
    <text evidence="9">Catalyzes the conversion of urocanate to 4-imidazolone-5-propionate.</text>
</comment>
<sequence length="679" mass="74666">MNSNQQESMSICLPDELPPKKVFKPGIRRAPSRGYCLTSSQTAVALKNALRYIPASLHETLAPEFLEELKTRGRIYGYRFRPEGAIKAKPIDEYKGKCLAGKAIQAMIDNNLDFDVALYPYELVTYGETGAVCQNWMQYLLIKKYLENLTESQTLVMQSGHPLGLFKSFPDNPRVIITNGLLVGLYDNPEDWEVAVQMGVSSYGQMTAGGWMYIGPQGIVHGTYNTLLNAGRKMCGVPADSDLKGLLFVSSGLGGMSGAQPKAAKIAGAVSVIAEVDYSRIETRLSQGWVDVASDDLEKVCQKAVAAAKAGENTSIAYHGNVVDLIEYLIDKDIKVDLMSDQTSCHVVYDGGYCPVGVSFEERTRLLSEDRKKFKSLVNQSLKKHYQLIKTITAKGTYFFDYGNAFLKAVFDAGVTEIAKNGHEAKDGFIFPSYFEDIMGPIFDYGYGPFRWVCLSQKPDDLDKTDAAAMACIDPDRRPYDRDNYVWIRDAKKNKMVVGSQARILYQDAKGRVDIALRFNEMVRNGEVSAPIMLGRDHHDPGGTDSPFRETANIYDGSNVCADMATHCFAGNAARGMSMVALHNGGGTGIGKAINGGFGLVLDGSALVDDIIRSAMLWDVMGGVARRNWAGNPNAREVAMAYNRENPNGDQITVPHLADDALIEKVLKSWLEIHTCIDK</sequence>
<proteinExistence type="inferred from homology"/>
<dbReference type="InterPro" id="IPR036190">
    <property type="entry name" value="Urocanase_sf"/>
</dbReference>
<comment type="caution">
    <text evidence="9">Lacks conserved residue(s) required for the propagation of feature annotation.</text>
</comment>
<dbReference type="InterPro" id="IPR035400">
    <property type="entry name" value="Urocanase_N"/>
</dbReference>
<dbReference type="Gene3D" id="3.40.1770.10">
    <property type="entry name" value="Urocanase superfamily"/>
    <property type="match status" value="2"/>
</dbReference>
<reference evidence="13 14" key="1">
    <citation type="submission" date="2019-11" db="EMBL/GenBank/DDBJ databases">
        <title>Comparative genomics of hydrocarbon-degrading Desulfosarcina strains.</title>
        <authorList>
            <person name="Watanabe M."/>
            <person name="Kojima H."/>
            <person name="Fukui M."/>
        </authorList>
    </citation>
    <scope>NUCLEOTIDE SEQUENCE [LARGE SCALE GENOMIC DNA]</scope>
    <source>
        <strain evidence="13 14">28bB2T</strain>
    </source>
</reference>
<evidence type="ECO:0000313" key="13">
    <source>
        <dbReference type="EMBL" id="BBO83964.1"/>
    </source>
</evidence>
<evidence type="ECO:0000256" key="9">
    <source>
        <dbReference type="HAMAP-Rule" id="MF_00577"/>
    </source>
</evidence>
<name>A0A5K7ZUW2_9BACT</name>
<dbReference type="GO" id="GO:0005737">
    <property type="term" value="C:cytoplasm"/>
    <property type="evidence" value="ECO:0007669"/>
    <property type="project" value="UniProtKB-SubCell"/>
</dbReference>
<dbReference type="InterPro" id="IPR038364">
    <property type="entry name" value="Urocanase_central_sf"/>
</dbReference>
<comment type="cofactor">
    <cofactor evidence="9">
        <name>NAD(+)</name>
        <dbReference type="ChEBI" id="CHEBI:57540"/>
    </cofactor>
    <text evidence="9">Binds 1 NAD(+) per subunit.</text>
</comment>